<dbReference type="InterPro" id="IPR027482">
    <property type="entry name" value="Sec1-like_dom2"/>
</dbReference>
<sequence length="516" mass="58472">MLQLDRPSRQNIFDHQNVVYIISATAIFSHKLTTFMTNTCPANDGRTHHIFCVPEASIPLREHIKKEEKNHAKLTSIKDLPIRIYPLYSDLCTMFMEDTIPKLLIHNDWTELQKCASALRQIDMMSRFASNIRFKGSWAARVADILKKMRLQEEKGDVSHAVWNVSNIVIIDRFMDPITPFLTQLTYCGLVDELYSIGPSGNIRVPILDSENGKDSVIRDASLRDDLFLSLCDLHIKDVGKHVSEYVKTLRETRDTLSTSPRSNSLAEDKILVKKLIEMQRNERNATLHTSIAENVMKLFNSSDDFSDILRYEQEILRGDRGDRVLPFLEDMIIEAKQPSVILRLLALQSLCNGGLKPATLSSYQRLFVQSYGIYELSRLIKLQLTGLITSKQSKVKCTYPSFNFQSVNKQLTCLPDEDAPADLSSLAYPYNSYVPPLVRYIEKGIKSGWRDWATISSDNNVQLSDSDTIVLVVGGLTFGEVACLRRLKSLSQLILLTTSMVKAETILKSISEANI</sequence>
<evidence type="ECO:0000256" key="1">
    <source>
        <dbReference type="ARBA" id="ARBA00009884"/>
    </source>
</evidence>
<dbReference type="SUPFAM" id="SSF56815">
    <property type="entry name" value="Sec1/munc18-like (SM) proteins"/>
    <property type="match status" value="1"/>
</dbReference>
<dbReference type="Gene3D" id="3.40.50.1910">
    <property type="match status" value="2"/>
</dbReference>
<dbReference type="Proteomes" id="UP001608902">
    <property type="component" value="Unassembled WGS sequence"/>
</dbReference>
<dbReference type="InterPro" id="IPR043155">
    <property type="entry name" value="VPS33_dom3b"/>
</dbReference>
<dbReference type="EMBL" id="JBGFUD010003251">
    <property type="protein sequence ID" value="MFH4978494.1"/>
    <property type="molecule type" value="Genomic_DNA"/>
</dbReference>
<comment type="caution">
    <text evidence="2">The sequence shown here is derived from an EMBL/GenBank/DDBJ whole genome shotgun (WGS) entry which is preliminary data.</text>
</comment>
<organism evidence="2 3">
    <name type="scientific">Gnathostoma spinigerum</name>
    <dbReference type="NCBI Taxonomy" id="75299"/>
    <lineage>
        <taxon>Eukaryota</taxon>
        <taxon>Metazoa</taxon>
        <taxon>Ecdysozoa</taxon>
        <taxon>Nematoda</taxon>
        <taxon>Chromadorea</taxon>
        <taxon>Rhabditida</taxon>
        <taxon>Spirurina</taxon>
        <taxon>Gnathostomatomorpha</taxon>
        <taxon>Gnathostomatoidea</taxon>
        <taxon>Gnathostomatidae</taxon>
        <taxon>Gnathostoma</taxon>
    </lineage>
</organism>
<name>A0ABD6EER7_9BILA</name>
<gene>
    <name evidence="2" type="ORF">AB6A40_005203</name>
</gene>
<keyword evidence="3" id="KW-1185">Reference proteome</keyword>
<accession>A0ABD6EER7</accession>
<dbReference type="InterPro" id="IPR001619">
    <property type="entry name" value="Sec1-like"/>
</dbReference>
<dbReference type="AlphaFoldDB" id="A0ABD6EER7"/>
<protein>
    <submittedName>
        <fullName evidence="2">Uncharacterized protein</fullName>
    </submittedName>
</protein>
<proteinExistence type="inferred from homology"/>
<dbReference type="InterPro" id="IPR043127">
    <property type="entry name" value="Sec-1-like_dom3a"/>
</dbReference>
<dbReference type="Gene3D" id="1.25.40.850">
    <property type="match status" value="1"/>
</dbReference>
<comment type="similarity">
    <text evidence="1">Belongs to the STXBP/unc-18/SEC1 family.</text>
</comment>
<dbReference type="Pfam" id="PF00995">
    <property type="entry name" value="Sec1"/>
    <property type="match status" value="1"/>
</dbReference>
<dbReference type="InterPro" id="IPR036045">
    <property type="entry name" value="Sec1-like_sf"/>
</dbReference>
<evidence type="ECO:0000313" key="3">
    <source>
        <dbReference type="Proteomes" id="UP001608902"/>
    </source>
</evidence>
<dbReference type="Gene3D" id="3.90.830.10">
    <property type="entry name" value="Syntaxin Binding Protein 1, Chain A, domain 2"/>
    <property type="match status" value="1"/>
</dbReference>
<dbReference type="PANTHER" id="PTHR11679">
    <property type="entry name" value="VESICLE PROTEIN SORTING-ASSOCIATED"/>
    <property type="match status" value="1"/>
</dbReference>
<evidence type="ECO:0000313" key="2">
    <source>
        <dbReference type="EMBL" id="MFH4978494.1"/>
    </source>
</evidence>
<reference evidence="2 3" key="1">
    <citation type="submission" date="2024-08" db="EMBL/GenBank/DDBJ databases">
        <title>Gnathostoma spinigerum genome.</title>
        <authorList>
            <person name="Gonzalez-Bertolin B."/>
            <person name="Monzon S."/>
            <person name="Zaballos A."/>
            <person name="Jimenez P."/>
            <person name="Dekumyoy P."/>
            <person name="Varona S."/>
            <person name="Cuesta I."/>
            <person name="Sumanam S."/>
            <person name="Adisakwattana P."/>
            <person name="Gasser R.B."/>
            <person name="Hernandez-Gonzalez A."/>
            <person name="Young N.D."/>
            <person name="Perteguer M.J."/>
        </authorList>
    </citation>
    <scope>NUCLEOTIDE SEQUENCE [LARGE SCALE GENOMIC DNA]</scope>
    <source>
        <strain evidence="2">AL3</strain>
        <tissue evidence="2">Liver</tissue>
    </source>
</reference>